<evidence type="ECO:0000313" key="2">
    <source>
        <dbReference type="Proteomes" id="UP000683360"/>
    </source>
</evidence>
<dbReference type="Proteomes" id="UP000683360">
    <property type="component" value="Unassembled WGS sequence"/>
</dbReference>
<name>A0A8S3RHX4_MYTED</name>
<protein>
    <submittedName>
        <fullName evidence="1">Uncharacterized protein</fullName>
    </submittedName>
</protein>
<dbReference type="AlphaFoldDB" id="A0A8S3RHX4"/>
<comment type="caution">
    <text evidence="1">The sequence shown here is derived from an EMBL/GenBank/DDBJ whole genome shotgun (WGS) entry which is preliminary data.</text>
</comment>
<evidence type="ECO:0000313" key="1">
    <source>
        <dbReference type="EMBL" id="CAG2206369.1"/>
    </source>
</evidence>
<gene>
    <name evidence="1" type="ORF">MEDL_20632</name>
</gene>
<dbReference type="EMBL" id="CAJPWZ010001046">
    <property type="protein sequence ID" value="CAG2206369.1"/>
    <property type="molecule type" value="Genomic_DNA"/>
</dbReference>
<proteinExistence type="predicted"/>
<sequence length="422" mass="47480">MDKYYLRLLGSVSNSRGLTLQFKEQPPLSPVPIPLSNTQDPQKFLLLSTEVETLLTKRAVEEVPVSSIDSAYVVPLGRLHIRPLQFYLHQHWLPATQDWEFPVPIIHQELFPHLVWWTSQANVLRGQLLSSPVPNQTLFTDAYNLGWGAYLEGLSVSGVWTPDLLKEHINILEMKAVLLALSQSLLQNKSLIVVRHVPGKLNVLADALSRTLTPVNTEWELLRSVFQAITLQWGYKVKVFMSPVPDPKVHRLITKNQIPGRRSEPIVIPALLDDSSSKVLCPIRFLLLYLQRTRSLRTSSNSRLVIPINKGKQDLSAKTISTWICKTIQLAYSFSNEELLKSMHVKAHNVRAISTSWAQFNNASLEEVLSAGFWRTENSFSSHYLQSLATQAQSLYSLGPLVSEQRLFFPPASSGSGDSALC</sequence>
<dbReference type="PANTHER" id="PTHR35617:SF3">
    <property type="entry name" value="CORE-BINDING (CB) DOMAIN-CONTAINING PROTEIN"/>
    <property type="match status" value="1"/>
</dbReference>
<accession>A0A8S3RHX4</accession>
<organism evidence="1 2">
    <name type="scientific">Mytilus edulis</name>
    <name type="common">Blue mussel</name>
    <dbReference type="NCBI Taxonomy" id="6550"/>
    <lineage>
        <taxon>Eukaryota</taxon>
        <taxon>Metazoa</taxon>
        <taxon>Spiralia</taxon>
        <taxon>Lophotrochozoa</taxon>
        <taxon>Mollusca</taxon>
        <taxon>Bivalvia</taxon>
        <taxon>Autobranchia</taxon>
        <taxon>Pteriomorphia</taxon>
        <taxon>Mytilida</taxon>
        <taxon>Mytiloidea</taxon>
        <taxon>Mytilidae</taxon>
        <taxon>Mytilinae</taxon>
        <taxon>Mytilus</taxon>
    </lineage>
</organism>
<dbReference type="PANTHER" id="PTHR35617">
    <property type="entry name" value="PHAGE_INTEGRASE DOMAIN-CONTAINING PROTEIN"/>
    <property type="match status" value="1"/>
</dbReference>
<reference evidence="1" key="1">
    <citation type="submission" date="2021-03" db="EMBL/GenBank/DDBJ databases">
        <authorList>
            <person name="Bekaert M."/>
        </authorList>
    </citation>
    <scope>NUCLEOTIDE SEQUENCE</scope>
</reference>
<dbReference type="OrthoDB" id="6090063at2759"/>
<keyword evidence="2" id="KW-1185">Reference proteome</keyword>